<evidence type="ECO:0000313" key="5">
    <source>
        <dbReference type="Proteomes" id="UP000095281"/>
    </source>
</evidence>
<evidence type="ECO:0000313" key="6">
    <source>
        <dbReference type="WBParaSite" id="MhA1_Contig353.frz3.gene38"/>
    </source>
</evidence>
<dbReference type="InterPro" id="IPR000953">
    <property type="entry name" value="Chromo/chromo_shadow_dom"/>
</dbReference>
<keyword evidence="5" id="KW-1185">Reference proteome</keyword>
<organism evidence="5 6">
    <name type="scientific">Meloidogyne hapla</name>
    <name type="common">Root-knot nematode worm</name>
    <dbReference type="NCBI Taxonomy" id="6305"/>
    <lineage>
        <taxon>Eukaryota</taxon>
        <taxon>Metazoa</taxon>
        <taxon>Ecdysozoa</taxon>
        <taxon>Nematoda</taxon>
        <taxon>Chromadorea</taxon>
        <taxon>Rhabditida</taxon>
        <taxon>Tylenchina</taxon>
        <taxon>Tylenchomorpha</taxon>
        <taxon>Tylenchoidea</taxon>
        <taxon>Meloidogynidae</taxon>
        <taxon>Meloidogyninae</taxon>
        <taxon>Meloidogyne</taxon>
    </lineage>
</organism>
<dbReference type="WBParaSite" id="MhA1_Contig353.frz3.gene38">
    <property type="protein sequence ID" value="MhA1_Contig353.frz3.gene38"/>
    <property type="gene ID" value="MhA1_Contig353.frz3.gene38"/>
</dbReference>
<protein>
    <submittedName>
        <fullName evidence="6">Chromo domain-containing protein</fullName>
    </submittedName>
</protein>
<dbReference type="CDD" id="cd00024">
    <property type="entry name" value="CD_CSD"/>
    <property type="match status" value="1"/>
</dbReference>
<sequence length="428" mass="47365">MDVDEEIDVVTTAEEKTADTVASDNEEDEDKEYEVEKILKQKRERGRTLFLVRWRGYSPSNDSWEPKENLVDGAQDVLDAFLEEQAQSKKKGVKRSAGETSKTPKRVKSTTPESDGKDEEMSGDDDDEFKVESSKKKGKSTRKSKGGGRATTSSARKRPETPSRAQNKLSSSDSRIAVNRSLSSLQTAVEARVKNNVFQSWLDSDEDDDDRGSISEGKNVKTDINDNKIKEENGELELKLNTTPDDEDKNKINGKIVENGGDVVRKNSNGKANNDNKTSIDSPPPPTDPEENGEDNSKAKDLVNTPATRLRSTTIEKNDNKNSFNNISAKDVPNQNGKQKKSKNEGEVSADVENEKDKEKPSSEFRIDVMFRDNVGKLKLVANLGMLSECQITINAQLEKELASFLKTKIKPGGSKKNKAIVSDDSDG</sequence>
<feature type="compositionally biased region" description="Basic residues" evidence="3">
    <location>
        <begin position="136"/>
        <end position="146"/>
    </location>
</feature>
<dbReference type="InterPro" id="IPR023779">
    <property type="entry name" value="Chromodomain_CS"/>
</dbReference>
<dbReference type="OMA" id="ENCQCHE"/>
<reference evidence="6" key="1">
    <citation type="submission" date="2016-11" db="UniProtKB">
        <authorList>
            <consortium name="WormBaseParasite"/>
        </authorList>
    </citation>
    <scope>IDENTIFICATION</scope>
</reference>
<feature type="compositionally biased region" description="Polar residues" evidence="3">
    <location>
        <begin position="266"/>
        <end position="277"/>
    </location>
</feature>
<dbReference type="PROSITE" id="PS00598">
    <property type="entry name" value="CHROMO_1"/>
    <property type="match status" value="1"/>
</dbReference>
<feature type="compositionally biased region" description="Basic and acidic residues" evidence="3">
    <location>
        <begin position="353"/>
        <end position="363"/>
    </location>
</feature>
<keyword evidence="2" id="KW-0539">Nucleus</keyword>
<feature type="compositionally biased region" description="Polar residues" evidence="3">
    <location>
        <begin position="321"/>
        <end position="337"/>
    </location>
</feature>
<dbReference type="SUPFAM" id="SSF54160">
    <property type="entry name" value="Chromo domain-like"/>
    <property type="match status" value="1"/>
</dbReference>
<evidence type="ECO:0000259" key="4">
    <source>
        <dbReference type="PROSITE" id="PS50013"/>
    </source>
</evidence>
<dbReference type="PANTHER" id="PTHR22812">
    <property type="entry name" value="CHROMOBOX PROTEIN"/>
    <property type="match status" value="1"/>
</dbReference>
<dbReference type="InterPro" id="IPR023780">
    <property type="entry name" value="Chromo_domain"/>
</dbReference>
<dbReference type="GO" id="GO:0005634">
    <property type="term" value="C:nucleus"/>
    <property type="evidence" value="ECO:0007669"/>
    <property type="project" value="UniProtKB-SubCell"/>
</dbReference>
<dbReference type="InterPro" id="IPR016197">
    <property type="entry name" value="Chromo-like_dom_sf"/>
</dbReference>
<feature type="compositionally biased region" description="Basic and acidic residues" evidence="3">
    <location>
        <begin position="218"/>
        <end position="238"/>
    </location>
</feature>
<evidence type="ECO:0000256" key="1">
    <source>
        <dbReference type="ARBA" id="ARBA00004123"/>
    </source>
</evidence>
<accession>A0A1I8BN13</accession>
<dbReference type="Pfam" id="PF00385">
    <property type="entry name" value="Chromo"/>
    <property type="match status" value="1"/>
</dbReference>
<dbReference type="InterPro" id="IPR051219">
    <property type="entry name" value="Heterochromatin_chromo-domain"/>
</dbReference>
<feature type="domain" description="Chromo" evidence="4">
    <location>
        <begin position="33"/>
        <end position="93"/>
    </location>
</feature>
<proteinExistence type="predicted"/>
<dbReference type="Proteomes" id="UP000095281">
    <property type="component" value="Unplaced"/>
</dbReference>
<dbReference type="AlphaFoldDB" id="A0A1I8BN13"/>
<dbReference type="SMART" id="SM00298">
    <property type="entry name" value="CHROMO"/>
    <property type="match status" value="1"/>
</dbReference>
<evidence type="ECO:0000256" key="2">
    <source>
        <dbReference type="ARBA" id="ARBA00023242"/>
    </source>
</evidence>
<name>A0A1I8BN13_MELHA</name>
<dbReference type="PRINTS" id="PR00504">
    <property type="entry name" value="CHROMODOMAIN"/>
</dbReference>
<feature type="region of interest" description="Disordered" evidence="3">
    <location>
        <begin position="1"/>
        <end position="34"/>
    </location>
</feature>
<dbReference type="Gene3D" id="2.40.50.40">
    <property type="match status" value="1"/>
</dbReference>
<feature type="compositionally biased region" description="Acidic residues" evidence="3">
    <location>
        <begin position="24"/>
        <end position="33"/>
    </location>
</feature>
<feature type="compositionally biased region" description="Polar residues" evidence="3">
    <location>
        <begin position="163"/>
        <end position="178"/>
    </location>
</feature>
<dbReference type="PROSITE" id="PS50013">
    <property type="entry name" value="CHROMO_2"/>
    <property type="match status" value="1"/>
</dbReference>
<evidence type="ECO:0000256" key="3">
    <source>
        <dbReference type="SAM" id="MobiDB-lite"/>
    </source>
</evidence>
<feature type="compositionally biased region" description="Acidic residues" evidence="3">
    <location>
        <begin position="116"/>
        <end position="129"/>
    </location>
</feature>
<comment type="subcellular location">
    <subcellularLocation>
        <location evidence="1">Nucleus</location>
    </subcellularLocation>
</comment>
<dbReference type="InterPro" id="IPR017984">
    <property type="entry name" value="Chromo_dom_subgr"/>
</dbReference>
<feature type="region of interest" description="Disordered" evidence="3">
    <location>
        <begin position="195"/>
        <end position="363"/>
    </location>
</feature>
<feature type="region of interest" description="Disordered" evidence="3">
    <location>
        <begin position="82"/>
        <end position="178"/>
    </location>
</feature>